<dbReference type="GO" id="GO:0000472">
    <property type="term" value="P:endonucleolytic cleavage to generate mature 5'-end of SSU-rRNA from (SSU-rRNA, 5.8S rRNA, LSU-rRNA)"/>
    <property type="evidence" value="ECO:0007669"/>
    <property type="project" value="TreeGrafter"/>
</dbReference>
<evidence type="ECO:0000256" key="5">
    <source>
        <dbReference type="ARBA" id="ARBA00030932"/>
    </source>
</evidence>
<protein>
    <recommendedName>
        <fullName evidence="2">Nucleolar protein 9</fullName>
    </recommendedName>
    <alternativeName>
        <fullName evidence="5 6">Pumilio domain-containing protein NOP9</fullName>
    </alternativeName>
</protein>
<name>A0AAN7YKZ5_9PEZI</name>
<dbReference type="PANTHER" id="PTHR13102">
    <property type="entry name" value="NUCLEOLAR PROTEIN 9"/>
    <property type="match status" value="1"/>
</dbReference>
<evidence type="ECO:0000256" key="7">
    <source>
        <dbReference type="SAM" id="MobiDB-lite"/>
    </source>
</evidence>
<dbReference type="EMBL" id="JAVRRL010000133">
    <property type="protein sequence ID" value="KAK5107210.1"/>
    <property type="molecule type" value="Genomic_DNA"/>
</dbReference>
<feature type="compositionally biased region" description="Low complexity" evidence="7">
    <location>
        <begin position="724"/>
        <end position="738"/>
    </location>
</feature>
<organism evidence="8 9">
    <name type="scientific">Meristemomyces frigidus</name>
    <dbReference type="NCBI Taxonomy" id="1508187"/>
    <lineage>
        <taxon>Eukaryota</taxon>
        <taxon>Fungi</taxon>
        <taxon>Dikarya</taxon>
        <taxon>Ascomycota</taxon>
        <taxon>Pezizomycotina</taxon>
        <taxon>Dothideomycetes</taxon>
        <taxon>Dothideomycetidae</taxon>
        <taxon>Mycosphaerellales</taxon>
        <taxon>Teratosphaeriaceae</taxon>
        <taxon>Meristemomyces</taxon>
    </lineage>
</organism>
<feature type="compositionally biased region" description="Low complexity" evidence="7">
    <location>
        <begin position="477"/>
        <end position="488"/>
    </location>
</feature>
<dbReference type="GO" id="GO:0000447">
    <property type="term" value="P:endonucleolytic cleavage in ITS1 to separate SSU-rRNA from 5.8S rRNA and LSU-rRNA from tricistronic rRNA transcript (SSU-rRNA, 5.8S rRNA, LSU-rRNA)"/>
    <property type="evidence" value="ECO:0007669"/>
    <property type="project" value="TreeGrafter"/>
</dbReference>
<feature type="compositionally biased region" description="Basic and acidic residues" evidence="7">
    <location>
        <begin position="245"/>
        <end position="262"/>
    </location>
</feature>
<dbReference type="PANTHER" id="PTHR13102:SF0">
    <property type="entry name" value="NUCLEOLAR PROTEIN 9"/>
    <property type="match status" value="1"/>
</dbReference>
<evidence type="ECO:0000256" key="6">
    <source>
        <dbReference type="ARBA" id="ARBA00031929"/>
    </source>
</evidence>
<dbReference type="SUPFAM" id="SSF48371">
    <property type="entry name" value="ARM repeat"/>
    <property type="match status" value="2"/>
</dbReference>
<feature type="region of interest" description="Disordered" evidence="7">
    <location>
        <begin position="1"/>
        <end position="51"/>
    </location>
</feature>
<dbReference type="SMART" id="SM00025">
    <property type="entry name" value="Pumilio"/>
    <property type="match status" value="6"/>
</dbReference>
<evidence type="ECO:0000256" key="4">
    <source>
        <dbReference type="ARBA" id="ARBA00024893"/>
    </source>
</evidence>
<dbReference type="InterPro" id="IPR040000">
    <property type="entry name" value="NOP9"/>
</dbReference>
<evidence type="ECO:0000256" key="3">
    <source>
        <dbReference type="ARBA" id="ARBA00022737"/>
    </source>
</evidence>
<feature type="region of interest" description="Disordered" evidence="7">
    <location>
        <begin position="676"/>
        <end position="738"/>
    </location>
</feature>
<dbReference type="Gene3D" id="1.25.10.10">
    <property type="entry name" value="Leucine-rich Repeat Variant"/>
    <property type="match status" value="3"/>
</dbReference>
<dbReference type="InterPro" id="IPR011989">
    <property type="entry name" value="ARM-like"/>
</dbReference>
<comment type="caution">
    <text evidence="8">The sequence shown here is derived from an EMBL/GenBank/DDBJ whole genome shotgun (WGS) entry which is preliminary data.</text>
</comment>
<dbReference type="GO" id="GO:0003723">
    <property type="term" value="F:RNA binding"/>
    <property type="evidence" value="ECO:0007669"/>
    <property type="project" value="InterPro"/>
</dbReference>
<feature type="region of interest" description="Disordered" evidence="7">
    <location>
        <begin position="477"/>
        <end position="498"/>
    </location>
</feature>
<dbReference type="GO" id="GO:0005730">
    <property type="term" value="C:nucleolus"/>
    <property type="evidence" value="ECO:0007669"/>
    <property type="project" value="UniProtKB-SubCell"/>
</dbReference>
<dbReference type="Pfam" id="PF22493">
    <property type="entry name" value="PUF_NOP9"/>
    <property type="match status" value="1"/>
</dbReference>
<dbReference type="Proteomes" id="UP001310890">
    <property type="component" value="Unassembled WGS sequence"/>
</dbReference>
<dbReference type="AlphaFoldDB" id="A0AAN7YKZ5"/>
<comment type="subcellular location">
    <subcellularLocation>
        <location evidence="1">Nucleus</location>
        <location evidence="1">Nucleolus</location>
    </subcellularLocation>
</comment>
<evidence type="ECO:0000313" key="8">
    <source>
        <dbReference type="EMBL" id="KAK5107210.1"/>
    </source>
</evidence>
<feature type="region of interest" description="Disordered" evidence="7">
    <location>
        <begin position="245"/>
        <end position="267"/>
    </location>
</feature>
<accession>A0AAN7YKZ5</accession>
<evidence type="ECO:0000313" key="9">
    <source>
        <dbReference type="Proteomes" id="UP001310890"/>
    </source>
</evidence>
<dbReference type="GO" id="GO:0030688">
    <property type="term" value="C:preribosome, small subunit precursor"/>
    <property type="evidence" value="ECO:0007669"/>
    <property type="project" value="TreeGrafter"/>
</dbReference>
<dbReference type="InterPro" id="IPR016024">
    <property type="entry name" value="ARM-type_fold"/>
</dbReference>
<dbReference type="GO" id="GO:0000480">
    <property type="term" value="P:endonucleolytic cleavage in 5'-ETS of tricistronic rRNA transcript (SSU-rRNA, 5.8S rRNA, LSU-rRNA)"/>
    <property type="evidence" value="ECO:0007669"/>
    <property type="project" value="TreeGrafter"/>
</dbReference>
<gene>
    <name evidence="8" type="ORF">LTR62_001617</name>
</gene>
<comment type="function">
    <text evidence="4">RNA-binding nucleolar protein required for pre-rRNA processing. Involved in production of 18S rRNA and assembly of small ribosomal subunit.</text>
</comment>
<evidence type="ECO:0000256" key="2">
    <source>
        <dbReference type="ARBA" id="ARBA00016427"/>
    </source>
</evidence>
<keyword evidence="3" id="KW-0677">Repeat</keyword>
<proteinExistence type="predicted"/>
<dbReference type="InterPro" id="IPR001313">
    <property type="entry name" value="Pumilio_RNA-bd_rpt"/>
</dbReference>
<evidence type="ECO:0000256" key="1">
    <source>
        <dbReference type="ARBA" id="ARBA00004604"/>
    </source>
</evidence>
<dbReference type="GO" id="GO:0000056">
    <property type="term" value="P:ribosomal small subunit export from nucleus"/>
    <property type="evidence" value="ECO:0007669"/>
    <property type="project" value="TreeGrafter"/>
</dbReference>
<sequence length="738" mass="81381">MPQENKKRGRRMKRKLEEDGESAAAPDASKRHKPSDGHDGDVNFMPLGGQDDSLDAAYPHGDRPFFGMLDADEQEYFKRADEMLELNSFGDQEERDLFLANVYREAEGKELKIAMSQSCSRLMERLIQLSSAAQMKKLFAAFSGNFIHLISHRFASHCCEALFLRAAPVVSAEMVAPAPKVSKDADEIYVSMENLFLHTLAELEGSVGFLMTDQYGSHALRVLLLVLSGDALDSQATTQILQSKRKEDVRVQGKEQTEDGSKTRSVPKSFGDALEKLLADSVAGLDTDKLRGLSTHPNGNPTLQLLLKLELTHFGKQRAKDETSIIRTLLPDDPITAESGSAAYINGLIYDPVGSHLVEQIVQHTPGKMFKSLNKEYFKERLAALARNEIAGYVACRVLERMSKDDLYEAHEALIPAIPSLLERNRTLALRTLIERCAVREIDTQAIAAELDRLLSDGNGFDVKKLLKLEGAAITNGTNGTTNGNRNGTPHDSVQSNASEDAAYFSRPSQPAKVHFNLLAQAMLRVPGPLSSLILDSIIDLQPSQLQQMVKDPIICRTIQAIILSKNGSIIQKRKLVQHFYGNIGHMAVDKSASHVVDCIWDGTHGLAFIRERIAEELAENEGEIRESQHGRAVWKNWKMDLYKRRRGDWIKQSKEKASNDGFQSFAELDRVKKEGGGSVTEVGTGTPKTALQLARERHARGREEKTRREKRGMTGAGNGPGTGSNSTATAATAIASG</sequence>
<reference evidence="8" key="1">
    <citation type="submission" date="2023-08" db="EMBL/GenBank/DDBJ databases">
        <title>Black Yeasts Isolated from many extreme environments.</title>
        <authorList>
            <person name="Coleine C."/>
            <person name="Stajich J.E."/>
            <person name="Selbmann L."/>
        </authorList>
    </citation>
    <scope>NUCLEOTIDE SEQUENCE</scope>
    <source>
        <strain evidence="8">CCFEE 5401</strain>
    </source>
</reference>
<dbReference type="GO" id="GO:0030686">
    <property type="term" value="C:90S preribosome"/>
    <property type="evidence" value="ECO:0007669"/>
    <property type="project" value="TreeGrafter"/>
</dbReference>